<protein>
    <submittedName>
        <fullName evidence="1">Uncharacterized protein</fullName>
    </submittedName>
</protein>
<sequence>MKRLSCGGRCLFFAPAVLFVDEWARHTMMASLLFNNWQADAVGSTMVEPGFTP</sequence>
<proteinExistence type="predicted"/>
<dbReference type="AlphaFoldDB" id="A0AAU8LTS9"/>
<name>A0AAU8LTS9_9BACT</name>
<gene>
    <name evidence="1" type="ORF">Q3M24_20125</name>
</gene>
<dbReference type="EMBL" id="CP159373">
    <property type="protein sequence ID" value="XCN72571.1"/>
    <property type="molecule type" value="Genomic_DNA"/>
</dbReference>
<organism evidence="1">
    <name type="scientific">Candidatus Electrothrix aestuarii</name>
    <dbReference type="NCBI Taxonomy" id="3062594"/>
    <lineage>
        <taxon>Bacteria</taxon>
        <taxon>Pseudomonadati</taxon>
        <taxon>Thermodesulfobacteriota</taxon>
        <taxon>Desulfobulbia</taxon>
        <taxon>Desulfobulbales</taxon>
        <taxon>Desulfobulbaceae</taxon>
        <taxon>Candidatus Electrothrix</taxon>
    </lineage>
</organism>
<reference evidence="1" key="2">
    <citation type="submission" date="2024-06" db="EMBL/GenBank/DDBJ databases">
        <authorList>
            <person name="Plum-Jensen L.E."/>
            <person name="Schramm A."/>
            <person name="Marshall I.P.G."/>
        </authorList>
    </citation>
    <scope>NUCLEOTIDE SEQUENCE</scope>
    <source>
        <strain evidence="1">Rat1</strain>
    </source>
</reference>
<accession>A0AAU8LTS9</accession>
<reference evidence="1" key="1">
    <citation type="journal article" date="2024" name="Syst. Appl. Microbiol.">
        <title>First single-strain enrichments of Electrothrix cable bacteria, description of E. aestuarii sp. nov. and E. rattekaaiensis sp. nov., and proposal of a cable bacteria taxonomy following the rules of the SeqCode.</title>
        <authorList>
            <person name="Plum-Jensen L.E."/>
            <person name="Schramm A."/>
            <person name="Marshall I.P.G."/>
        </authorList>
    </citation>
    <scope>NUCLEOTIDE SEQUENCE</scope>
    <source>
        <strain evidence="1">Rat1</strain>
    </source>
</reference>
<evidence type="ECO:0000313" key="1">
    <source>
        <dbReference type="EMBL" id="XCN72571.1"/>
    </source>
</evidence>
<dbReference type="KEGG" id="eaj:Q3M24_20125"/>